<keyword evidence="2 7" id="KW-0648">Protein biosynthesis</keyword>
<protein>
    <recommendedName>
        <fullName evidence="7">Ribosome-releasing factor 2, mitochondrial</fullName>
        <shortName evidence="7">RRF2mt</shortName>
    </recommendedName>
    <alternativeName>
        <fullName evidence="7">Elongation factor G 2, mitochondrial</fullName>
        <shortName evidence="7">EF-G2mt</shortName>
        <shortName evidence="7">mEF-G 2</shortName>
    </alternativeName>
</protein>
<dbReference type="SUPFAM" id="SSF54211">
    <property type="entry name" value="Ribosomal protein S5 domain 2-like"/>
    <property type="match status" value="1"/>
</dbReference>
<dbReference type="PANTHER" id="PTHR43261">
    <property type="entry name" value="TRANSLATION ELONGATION FACTOR G-RELATED"/>
    <property type="match status" value="1"/>
</dbReference>
<comment type="function">
    <text evidence="6">Catalyzes the GTP-dependent ribosomal translocation step during translation elongation. During this step, the ribosome changes from the pre-translocational (PRE) to the post-translocational (POST) state as the newly formed A-site-bound peptidyl-tRNA and P-site-bound deacylated tRNA move to the P and E sites, respectively. Catalyzes the coordinated movement of the two tRNA molecules, the mRNA and conformational changes in the ribosome.</text>
</comment>
<dbReference type="PRINTS" id="PR00315">
    <property type="entry name" value="ELONGATNFCT"/>
</dbReference>
<dbReference type="CDD" id="cd01886">
    <property type="entry name" value="EF-G"/>
    <property type="match status" value="1"/>
</dbReference>
<proteinExistence type="inferred from homology"/>
<dbReference type="InterPro" id="IPR000795">
    <property type="entry name" value="T_Tr_GTP-bd_dom"/>
</dbReference>
<comment type="function">
    <text evidence="7">Mitochondrial GTPase that mediates the disassembly of ribosomes from messenger RNA at the termination of mitochondrial protein biosynthesis. Not involved in the GTP-dependent ribosomal translocation step during translation elongation.</text>
</comment>
<dbReference type="PROSITE" id="PS00301">
    <property type="entry name" value="G_TR_1"/>
    <property type="match status" value="1"/>
</dbReference>
<dbReference type="FunFam" id="3.30.70.870:FF:000007">
    <property type="entry name" value="Ribosome-releasing factor 2, mitochondrial"/>
    <property type="match status" value="1"/>
</dbReference>
<dbReference type="PROSITE" id="PS51722">
    <property type="entry name" value="G_TR_2"/>
    <property type="match status" value="1"/>
</dbReference>
<dbReference type="GO" id="GO:0032790">
    <property type="term" value="P:ribosome disassembly"/>
    <property type="evidence" value="ECO:0007669"/>
    <property type="project" value="UniProtKB-UniRule"/>
</dbReference>
<dbReference type="Pfam" id="PF14492">
    <property type="entry name" value="EFG_III"/>
    <property type="match status" value="1"/>
</dbReference>
<dbReference type="InterPro" id="IPR035649">
    <property type="entry name" value="EFG_V"/>
</dbReference>
<dbReference type="Gene3D" id="2.40.30.10">
    <property type="entry name" value="Translation factors"/>
    <property type="match status" value="1"/>
</dbReference>
<dbReference type="InterPro" id="IPR009022">
    <property type="entry name" value="EFG_III"/>
</dbReference>
<name>A0A319DN08_9EURO</name>
<dbReference type="SMART" id="SM00838">
    <property type="entry name" value="EFG_C"/>
    <property type="match status" value="1"/>
</dbReference>
<evidence type="ECO:0000256" key="6">
    <source>
        <dbReference type="ARBA" id="ARBA00024731"/>
    </source>
</evidence>
<dbReference type="InterPro" id="IPR020568">
    <property type="entry name" value="Ribosomal_Su5_D2-typ_SF"/>
</dbReference>
<dbReference type="SUPFAM" id="SSF50447">
    <property type="entry name" value="Translation proteins"/>
    <property type="match status" value="1"/>
</dbReference>
<sequence>MVAALFLRASHQAVRPIGPQQSQVAVNRLSSANFSPIQGPKRWQFSKIQMISTSASKWQVDTLDRTRNIGIIAHIDAGKTTTTERMLYYSGFTRRLGDVDEGSTVTDFLPAERARGITIQSAAITFHWPPRDEADRSAPAQTPRSASSHTVNLIDTPGHADFTFEVMRSLRILDGAVCILDGVAGVEAQTERVWHQASTYRIPRIVFVNKLDRDGAAFGRTVREVSSRLAGYPAVCQIPWFEGVNGRFVGVADVINLQGLRWEEGDGKTVKMLSLEQLDNEDSQLAQELRRARIALVELLSEHDETMIEKFFEHDEDHLAVPPSVVLESVRQCLLQEQSSKIIPVFAGASFRNIGVQPLLDAVTNLLPSPLESPEPEVSIGGVKGGLRALLSGDLLVEQSKKAASSKGKQKKKSSVEAESRDAIKKLESCALAFKVVNDAKRGVLVYVRVYSGSLDRNTTLFNTNLKVSERAPRLLKMYANDAVEVDSIPEGHIGVVVGLKHARTGDTLVSYAGNRATPPEPLDTLQLRPIQVPPPVFFASVEPHSLSEEKKVQASLALLLREDPSLHVTVDEDSGQTLLSGMGELHLEIARDRLINDLKAKASMGRIEIGYRECAIEQSPTVTKIFDKEIAGRKAKAGCTAMVEPFRPDNSSPPPADALSVETRDGNQIIIIAPELQVEANRKGVEESPLLPAGMEVHSVRNALQNGCVAALARGPQFTFPMHNTRVTLTFDPAAHLFGNDTTTSALSSAARQATSAALRDLISSQSSAGTSLMEPVMNVIISVDEASLGAVVHDISSSRGGHIVSLDEEVPITSTDLSSSPQPIEDLPPIDPTKVYAPRDPFETISVGASIPDTVNRPRTITAKVPLKEMVGYLKHLRSLSAGRGTFVMSVDQFEKMSAQRQKAVLSELTGGF</sequence>
<feature type="compositionally biased region" description="Polar residues" evidence="8">
    <location>
        <begin position="139"/>
        <end position="150"/>
    </location>
</feature>
<dbReference type="InterPro" id="IPR030851">
    <property type="entry name" value="EFG2"/>
</dbReference>
<dbReference type="Gene3D" id="3.30.70.870">
    <property type="entry name" value="Elongation Factor G (Translational Gtpase), domain 3"/>
    <property type="match status" value="1"/>
</dbReference>
<dbReference type="SUPFAM" id="SSF52540">
    <property type="entry name" value="P-loop containing nucleoside triphosphate hydrolases"/>
    <property type="match status" value="1"/>
</dbReference>
<evidence type="ECO:0000259" key="9">
    <source>
        <dbReference type="PROSITE" id="PS51722"/>
    </source>
</evidence>
<comment type="similarity">
    <text evidence="7">Belongs to the TRAFAC class translation factor GTPase superfamily. Classic translation factor GTPase family. EF-G/EF-2 subfamily.</text>
</comment>
<evidence type="ECO:0000256" key="5">
    <source>
        <dbReference type="ARBA" id="ARBA00023134"/>
    </source>
</evidence>
<dbReference type="InterPro" id="IPR035647">
    <property type="entry name" value="EFG_III/V"/>
</dbReference>
<evidence type="ECO:0000256" key="7">
    <source>
        <dbReference type="HAMAP-Rule" id="MF_03059"/>
    </source>
</evidence>
<evidence type="ECO:0000256" key="2">
    <source>
        <dbReference type="ARBA" id="ARBA00022917"/>
    </source>
</evidence>
<dbReference type="OrthoDB" id="198619at2759"/>
<dbReference type="Proteomes" id="UP000247810">
    <property type="component" value="Unassembled WGS sequence"/>
</dbReference>
<dbReference type="SUPFAM" id="SSF54980">
    <property type="entry name" value="EF-G C-terminal domain-like"/>
    <property type="match status" value="2"/>
</dbReference>
<dbReference type="InterPro" id="IPR009000">
    <property type="entry name" value="Transl_B-barrel_sf"/>
</dbReference>
<dbReference type="InterPro" id="IPR031157">
    <property type="entry name" value="G_TR_CS"/>
</dbReference>
<evidence type="ECO:0000313" key="10">
    <source>
        <dbReference type="EMBL" id="PYH99010.1"/>
    </source>
</evidence>
<accession>A0A319DN08</accession>
<evidence type="ECO:0000256" key="1">
    <source>
        <dbReference type="ARBA" id="ARBA00022741"/>
    </source>
</evidence>
<dbReference type="NCBIfam" id="TIGR00231">
    <property type="entry name" value="small_GTP"/>
    <property type="match status" value="1"/>
</dbReference>
<keyword evidence="1 7" id="KW-0547">Nucleotide-binding</keyword>
<dbReference type="InterPro" id="IPR053905">
    <property type="entry name" value="EF-G-like_DII"/>
</dbReference>
<dbReference type="AlphaFoldDB" id="A0A319DN08"/>
<keyword evidence="3" id="KW-0809">Transit peptide</keyword>
<dbReference type="STRING" id="1448320.A0A319DN08"/>
<dbReference type="InterPro" id="IPR041095">
    <property type="entry name" value="EFG_II"/>
</dbReference>
<dbReference type="CDD" id="cd16262">
    <property type="entry name" value="EFG_III"/>
    <property type="match status" value="1"/>
</dbReference>
<dbReference type="CDD" id="cd03713">
    <property type="entry name" value="EFG_mtEFG_C"/>
    <property type="match status" value="1"/>
</dbReference>
<dbReference type="CDD" id="cd04092">
    <property type="entry name" value="mtEFG2_II_like"/>
    <property type="match status" value="1"/>
</dbReference>
<dbReference type="PANTHER" id="PTHR43261:SF1">
    <property type="entry name" value="RIBOSOME-RELEASING FACTOR 2, MITOCHONDRIAL"/>
    <property type="match status" value="1"/>
</dbReference>
<reference evidence="10 11" key="1">
    <citation type="submission" date="2018-02" db="EMBL/GenBank/DDBJ databases">
        <title>The genomes of Aspergillus section Nigri reveals drivers in fungal speciation.</title>
        <authorList>
            <consortium name="DOE Joint Genome Institute"/>
            <person name="Vesth T.C."/>
            <person name="Nybo J."/>
            <person name="Theobald S."/>
            <person name="Brandl J."/>
            <person name="Frisvad J.C."/>
            <person name="Nielsen K.F."/>
            <person name="Lyhne E.K."/>
            <person name="Kogle M.E."/>
            <person name="Kuo A."/>
            <person name="Riley R."/>
            <person name="Clum A."/>
            <person name="Nolan M."/>
            <person name="Lipzen A."/>
            <person name="Salamov A."/>
            <person name="Henrissat B."/>
            <person name="Wiebenga A."/>
            <person name="De vries R.P."/>
            <person name="Grigoriev I.V."/>
            <person name="Mortensen U.H."/>
            <person name="Andersen M.R."/>
            <person name="Baker S.E."/>
        </authorList>
    </citation>
    <scope>NUCLEOTIDE SEQUENCE [LARGE SCALE GENOMIC DNA]</scope>
    <source>
        <strain evidence="10 11">CBS 707.79</strain>
    </source>
</reference>
<keyword evidence="11" id="KW-1185">Reference proteome</keyword>
<evidence type="ECO:0000256" key="4">
    <source>
        <dbReference type="ARBA" id="ARBA00023128"/>
    </source>
</evidence>
<dbReference type="Pfam" id="PF00679">
    <property type="entry name" value="EFG_C"/>
    <property type="match status" value="1"/>
</dbReference>
<dbReference type="Pfam" id="PF22042">
    <property type="entry name" value="EF-G_D2"/>
    <property type="match status" value="1"/>
</dbReference>
<dbReference type="GO" id="GO:0005525">
    <property type="term" value="F:GTP binding"/>
    <property type="evidence" value="ECO:0007669"/>
    <property type="project" value="UniProtKB-UniRule"/>
</dbReference>
<dbReference type="GO" id="GO:0003924">
    <property type="term" value="F:GTPase activity"/>
    <property type="evidence" value="ECO:0007669"/>
    <property type="project" value="UniProtKB-UniRule"/>
</dbReference>
<dbReference type="GO" id="GO:0005739">
    <property type="term" value="C:mitochondrion"/>
    <property type="evidence" value="ECO:0007669"/>
    <property type="project" value="UniProtKB-SubCell"/>
</dbReference>
<dbReference type="Gene3D" id="3.30.230.10">
    <property type="match status" value="2"/>
</dbReference>
<gene>
    <name evidence="7" type="primary">MEF2</name>
    <name evidence="10" type="ORF">BO71DRAFT_394794</name>
</gene>
<dbReference type="Gene3D" id="3.40.50.300">
    <property type="entry name" value="P-loop containing nucleotide triphosphate hydrolases"/>
    <property type="match status" value="1"/>
</dbReference>
<keyword evidence="5 7" id="KW-0342">GTP-binding</keyword>
<evidence type="ECO:0000313" key="11">
    <source>
        <dbReference type="Proteomes" id="UP000247810"/>
    </source>
</evidence>
<dbReference type="InterPro" id="IPR000640">
    <property type="entry name" value="EFG_V-like"/>
</dbReference>
<feature type="region of interest" description="Disordered" evidence="8">
    <location>
        <begin position="130"/>
        <end position="150"/>
    </location>
</feature>
<dbReference type="VEuPathDB" id="FungiDB:BO71DRAFT_394794"/>
<feature type="binding site" evidence="7">
    <location>
        <begin position="209"/>
        <end position="212"/>
    </location>
    <ligand>
        <name>GTP</name>
        <dbReference type="ChEBI" id="CHEBI:37565"/>
    </ligand>
</feature>
<dbReference type="HAMAP" id="MF_03059">
    <property type="entry name" value="mEF_G_2"/>
    <property type="match status" value="1"/>
</dbReference>
<dbReference type="Gene3D" id="3.30.70.240">
    <property type="match status" value="1"/>
</dbReference>
<dbReference type="InterPro" id="IPR027417">
    <property type="entry name" value="P-loop_NTPase"/>
</dbReference>
<dbReference type="FunFam" id="2.40.30.10:FF:000106">
    <property type="entry name" value="Ribosome-releasing factor 2, mitochondrial"/>
    <property type="match status" value="1"/>
</dbReference>
<keyword evidence="4 7" id="KW-0496">Mitochondrion</keyword>
<feature type="domain" description="Tr-type G" evidence="9">
    <location>
        <begin position="64"/>
        <end position="371"/>
    </location>
</feature>
<dbReference type="EMBL" id="KZ825806">
    <property type="protein sequence ID" value="PYH99010.1"/>
    <property type="molecule type" value="Genomic_DNA"/>
</dbReference>
<dbReference type="Pfam" id="PF00009">
    <property type="entry name" value="GTP_EFTU"/>
    <property type="match status" value="1"/>
</dbReference>
<dbReference type="InterPro" id="IPR014721">
    <property type="entry name" value="Ribsml_uS5_D2-typ_fold_subgr"/>
</dbReference>
<feature type="binding site" evidence="7">
    <location>
        <begin position="155"/>
        <end position="159"/>
    </location>
    <ligand>
        <name>GTP</name>
        <dbReference type="ChEBI" id="CHEBI:37565"/>
    </ligand>
</feature>
<keyword evidence="10" id="KW-0378">Hydrolase</keyword>
<dbReference type="GO" id="GO:0032543">
    <property type="term" value="P:mitochondrial translation"/>
    <property type="evidence" value="ECO:0007669"/>
    <property type="project" value="UniProtKB-UniRule"/>
</dbReference>
<comment type="subcellular location">
    <subcellularLocation>
        <location evidence="7">Mitochondrion</location>
    </subcellularLocation>
</comment>
<feature type="binding site" evidence="7">
    <location>
        <begin position="73"/>
        <end position="80"/>
    </location>
    <ligand>
        <name>GTP</name>
        <dbReference type="ChEBI" id="CHEBI:37565"/>
    </ligand>
</feature>
<dbReference type="InterPro" id="IPR005225">
    <property type="entry name" value="Small_GTP-bd"/>
</dbReference>
<dbReference type="FunFam" id="3.40.50.300:FF:001636">
    <property type="entry name" value="Ribosome-releasing factor 2, mitochondrial"/>
    <property type="match status" value="1"/>
</dbReference>
<evidence type="ECO:0000256" key="3">
    <source>
        <dbReference type="ARBA" id="ARBA00022946"/>
    </source>
</evidence>
<organism evidence="10 11">
    <name type="scientific">Aspergillus ellipticus CBS 707.79</name>
    <dbReference type="NCBI Taxonomy" id="1448320"/>
    <lineage>
        <taxon>Eukaryota</taxon>
        <taxon>Fungi</taxon>
        <taxon>Dikarya</taxon>
        <taxon>Ascomycota</taxon>
        <taxon>Pezizomycotina</taxon>
        <taxon>Eurotiomycetes</taxon>
        <taxon>Eurotiomycetidae</taxon>
        <taxon>Eurotiales</taxon>
        <taxon>Aspergillaceae</taxon>
        <taxon>Aspergillus</taxon>
        <taxon>Aspergillus subgen. Circumdati</taxon>
    </lineage>
</organism>
<evidence type="ECO:0000256" key="8">
    <source>
        <dbReference type="SAM" id="MobiDB-lite"/>
    </source>
</evidence>